<organism evidence="2 3">
    <name type="scientific">Hypholoma sublateritium (strain FD-334 SS-4)</name>
    <dbReference type="NCBI Taxonomy" id="945553"/>
    <lineage>
        <taxon>Eukaryota</taxon>
        <taxon>Fungi</taxon>
        <taxon>Dikarya</taxon>
        <taxon>Basidiomycota</taxon>
        <taxon>Agaricomycotina</taxon>
        <taxon>Agaricomycetes</taxon>
        <taxon>Agaricomycetidae</taxon>
        <taxon>Agaricales</taxon>
        <taxon>Agaricineae</taxon>
        <taxon>Strophariaceae</taxon>
        <taxon>Hypholoma</taxon>
    </lineage>
</organism>
<keyword evidence="3" id="KW-1185">Reference proteome</keyword>
<dbReference type="OMA" id="DTSACGA"/>
<dbReference type="AlphaFoldDB" id="A0A0D2L2V0"/>
<dbReference type="OrthoDB" id="2635672at2759"/>
<protein>
    <recommendedName>
        <fullName evidence="1">F-box domain-containing protein</fullName>
    </recommendedName>
</protein>
<dbReference type="Pfam" id="PF12937">
    <property type="entry name" value="F-box-like"/>
    <property type="match status" value="1"/>
</dbReference>
<name>A0A0D2L2V0_HYPSF</name>
<evidence type="ECO:0000259" key="1">
    <source>
        <dbReference type="PROSITE" id="PS50181"/>
    </source>
</evidence>
<dbReference type="CDD" id="cd09917">
    <property type="entry name" value="F-box_SF"/>
    <property type="match status" value="1"/>
</dbReference>
<evidence type="ECO:0000313" key="3">
    <source>
        <dbReference type="Proteomes" id="UP000054270"/>
    </source>
</evidence>
<evidence type="ECO:0000313" key="2">
    <source>
        <dbReference type="EMBL" id="KJA21072.1"/>
    </source>
</evidence>
<dbReference type="EMBL" id="KN817561">
    <property type="protein sequence ID" value="KJA21072.1"/>
    <property type="molecule type" value="Genomic_DNA"/>
</dbReference>
<dbReference type="InterPro" id="IPR001810">
    <property type="entry name" value="F-box_dom"/>
</dbReference>
<accession>A0A0D2L2V0</accession>
<proteinExistence type="predicted"/>
<gene>
    <name evidence="2" type="ORF">HYPSUDRAFT_68038</name>
</gene>
<dbReference type="SUPFAM" id="SSF81383">
    <property type="entry name" value="F-box domain"/>
    <property type="match status" value="1"/>
</dbReference>
<dbReference type="PROSITE" id="PS50181">
    <property type="entry name" value="FBOX"/>
    <property type="match status" value="1"/>
</dbReference>
<feature type="domain" description="F-box" evidence="1">
    <location>
        <begin position="54"/>
        <end position="89"/>
    </location>
</feature>
<reference evidence="3" key="1">
    <citation type="submission" date="2014-04" db="EMBL/GenBank/DDBJ databases">
        <title>Evolutionary Origins and Diversification of the Mycorrhizal Mutualists.</title>
        <authorList>
            <consortium name="DOE Joint Genome Institute"/>
            <consortium name="Mycorrhizal Genomics Consortium"/>
            <person name="Kohler A."/>
            <person name="Kuo A."/>
            <person name="Nagy L.G."/>
            <person name="Floudas D."/>
            <person name="Copeland A."/>
            <person name="Barry K.W."/>
            <person name="Cichocki N."/>
            <person name="Veneault-Fourrey C."/>
            <person name="LaButti K."/>
            <person name="Lindquist E.A."/>
            <person name="Lipzen A."/>
            <person name="Lundell T."/>
            <person name="Morin E."/>
            <person name="Murat C."/>
            <person name="Riley R."/>
            <person name="Ohm R."/>
            <person name="Sun H."/>
            <person name="Tunlid A."/>
            <person name="Henrissat B."/>
            <person name="Grigoriev I.V."/>
            <person name="Hibbett D.S."/>
            <person name="Martin F."/>
        </authorList>
    </citation>
    <scope>NUCLEOTIDE SEQUENCE [LARGE SCALE GENOMIC DNA]</scope>
    <source>
        <strain evidence="3">FD-334 SS-4</strain>
    </source>
</reference>
<dbReference type="Proteomes" id="UP000054270">
    <property type="component" value="Unassembled WGS sequence"/>
</dbReference>
<dbReference type="InterPro" id="IPR036047">
    <property type="entry name" value="F-box-like_dom_sf"/>
</dbReference>
<sequence>MEEAKPAALAVAERGCKGPAAASPLEFESIREGMVKEGTPPGQCVPAQEAGVNVSAFTNVPNEILIQILEYITDDEHIFALARVSRRLHYAALPVFLARKACGVRPADQLVTGSYNARDALRGIRIALFRPALARLYFTVDCRKTDAALSAEIGVLASALVKLSVLREMVISFRDTSACGAETYGFLGALSTASLAALLDAVRDVGCRRVTVRHCGSQNPALEHLSAGLENAHGTTRSLSGWLLQRIVDSIMPAPAPTVRNPNLKVFHLYSPMAFHPHLYDWTMETLNHAALDTLSISEQQGTAPRVWELVLPRVRIPALAVLALDFAAIDTTTLLAFLARHPHLRALHIARNFIPPTVVSPRRIGKALVGLTHLAAPPHWLEYLLSTPGALPALTSARVLVYVPAGRRIDFAAFDGALKGSLARLATLKEVWLSLAVGAASSDWVSRWSPAAGGVPPLCALVTRMDVSVKVYLLPPMLAARLPAWLTQFPLLRRFELLLLAKQADDAPARAELARAIARACPRSDSVEFGIMQDL</sequence>